<organism evidence="3 4">
    <name type="scientific">Ethanoligenens harbinense (strain DSM 18485 / JCM 12961 / CGMCC 1.5033 / YUAN-3)</name>
    <dbReference type="NCBI Taxonomy" id="663278"/>
    <lineage>
        <taxon>Bacteria</taxon>
        <taxon>Bacillati</taxon>
        <taxon>Bacillota</taxon>
        <taxon>Clostridia</taxon>
        <taxon>Eubacteriales</taxon>
        <taxon>Oscillospiraceae</taxon>
        <taxon>Ethanoligenens</taxon>
    </lineage>
</organism>
<evidence type="ECO:0000313" key="4">
    <source>
        <dbReference type="Proteomes" id="UP000001551"/>
    </source>
</evidence>
<sequence>MKKHKSIIFRMALGVFVLYIVVTLINQQVQIGQRKAVLAQLETQYKQQQGQNAEIERALSENNDQYMAGVARDKLGYTKSNDRIYINVAGN</sequence>
<gene>
    <name evidence="3" type="ordered locus">Ethha_0352</name>
</gene>
<feature type="transmembrane region" description="Helical" evidence="2">
    <location>
        <begin position="7"/>
        <end position="25"/>
    </location>
</feature>
<dbReference type="EMBL" id="CP002400">
    <property type="protein sequence ID" value="ADU25938.1"/>
    <property type="molecule type" value="Genomic_DNA"/>
</dbReference>
<dbReference type="RefSeq" id="WP_013484319.1">
    <property type="nucleotide sequence ID" value="NC_014828.1"/>
</dbReference>
<keyword evidence="2" id="KW-0812">Transmembrane</keyword>
<evidence type="ECO:0000256" key="2">
    <source>
        <dbReference type="SAM" id="Phobius"/>
    </source>
</evidence>
<name>E6U806_ETHHY</name>
<keyword evidence="4" id="KW-1185">Reference proteome</keyword>
<keyword evidence="1" id="KW-0175">Coiled coil</keyword>
<accession>E6U806</accession>
<proteinExistence type="predicted"/>
<keyword evidence="2" id="KW-1133">Transmembrane helix</keyword>
<evidence type="ECO:0000313" key="3">
    <source>
        <dbReference type="EMBL" id="ADU25938.1"/>
    </source>
</evidence>
<keyword evidence="2" id="KW-0472">Membrane</keyword>
<protein>
    <submittedName>
        <fullName evidence="3">Septum formation initiator</fullName>
    </submittedName>
</protein>
<evidence type="ECO:0000256" key="1">
    <source>
        <dbReference type="SAM" id="Coils"/>
    </source>
</evidence>
<feature type="coiled-coil region" evidence="1">
    <location>
        <begin position="38"/>
        <end position="65"/>
    </location>
</feature>
<dbReference type="Proteomes" id="UP000001551">
    <property type="component" value="Chromosome"/>
</dbReference>
<dbReference type="STRING" id="663278.Ethha_0352"/>
<dbReference type="eggNOG" id="COG2919">
    <property type="taxonomic scope" value="Bacteria"/>
</dbReference>
<dbReference type="KEGG" id="eha:Ethha_0352"/>
<dbReference type="InterPro" id="IPR007060">
    <property type="entry name" value="FtsL/DivIC"/>
</dbReference>
<dbReference type="HOGENOM" id="CLU_134863_4_3_9"/>
<dbReference type="AlphaFoldDB" id="E6U806"/>
<dbReference type="Pfam" id="PF04977">
    <property type="entry name" value="DivIC"/>
    <property type="match status" value="1"/>
</dbReference>
<reference evidence="3 4" key="1">
    <citation type="submission" date="2010-12" db="EMBL/GenBank/DDBJ databases">
        <title>Complete sequence of Ethanoligenens harbinense YUAN-3.</title>
        <authorList>
            <person name="Lucas S."/>
            <person name="Copeland A."/>
            <person name="Lapidus A."/>
            <person name="Cheng J.-F."/>
            <person name="Bruce D."/>
            <person name="Goodwin L."/>
            <person name="Pitluck S."/>
            <person name="Chertkov O."/>
            <person name="Misra M."/>
            <person name="Detter J.C."/>
            <person name="Han C."/>
            <person name="Tapia R."/>
            <person name="Land M."/>
            <person name="Hauser L."/>
            <person name="Jeffries C."/>
            <person name="Kyrpides N."/>
            <person name="Ivanova N."/>
            <person name="Mikhailova N."/>
            <person name="Wang A."/>
            <person name="Mouttaki H."/>
            <person name="He Z."/>
            <person name="Zhou J."/>
            <person name="Hemme C.L."/>
            <person name="Woyke T."/>
        </authorList>
    </citation>
    <scope>NUCLEOTIDE SEQUENCE [LARGE SCALE GENOMIC DNA]</scope>
    <source>
        <strain evidence="4">DSM 18485 / JCM 12961 / CGMCC 1.5033 / YUAN-3</strain>
    </source>
</reference>